<dbReference type="Pfam" id="PF13302">
    <property type="entry name" value="Acetyltransf_3"/>
    <property type="match status" value="1"/>
</dbReference>
<dbReference type="AlphaFoldDB" id="A0A7H0LP00"/>
<dbReference type="InterPro" id="IPR000182">
    <property type="entry name" value="GNAT_dom"/>
</dbReference>
<dbReference type="EMBL" id="CP061038">
    <property type="protein sequence ID" value="QNQ11403.1"/>
    <property type="molecule type" value="Genomic_DNA"/>
</dbReference>
<dbReference type="KEGG" id="spap:H3Z74_09810"/>
<keyword evidence="3" id="KW-1185">Reference proteome</keyword>
<organism evidence="2 3">
    <name type="scientific">Sphingomonas alpina</name>
    <dbReference type="NCBI Taxonomy" id="653931"/>
    <lineage>
        <taxon>Bacteria</taxon>
        <taxon>Pseudomonadati</taxon>
        <taxon>Pseudomonadota</taxon>
        <taxon>Alphaproteobacteria</taxon>
        <taxon>Sphingomonadales</taxon>
        <taxon>Sphingomonadaceae</taxon>
        <taxon>Sphingomonas</taxon>
    </lineage>
</organism>
<dbReference type="Gene3D" id="3.40.630.30">
    <property type="match status" value="1"/>
</dbReference>
<evidence type="ECO:0000259" key="1">
    <source>
        <dbReference type="PROSITE" id="PS51186"/>
    </source>
</evidence>
<dbReference type="PROSITE" id="PS51186">
    <property type="entry name" value="GNAT"/>
    <property type="match status" value="1"/>
</dbReference>
<evidence type="ECO:0000313" key="3">
    <source>
        <dbReference type="Proteomes" id="UP000516148"/>
    </source>
</evidence>
<dbReference type="InterPro" id="IPR016181">
    <property type="entry name" value="Acyl_CoA_acyltransferase"/>
</dbReference>
<dbReference type="InterPro" id="IPR051531">
    <property type="entry name" value="N-acetyltransferase"/>
</dbReference>
<dbReference type="PANTHER" id="PTHR43792:SF1">
    <property type="entry name" value="N-ACETYLTRANSFERASE DOMAIN-CONTAINING PROTEIN"/>
    <property type="match status" value="1"/>
</dbReference>
<gene>
    <name evidence="2" type="ORF">H3Z74_09810</name>
</gene>
<protein>
    <submittedName>
        <fullName evidence="2">GNAT family N-acetyltransferase</fullName>
    </submittedName>
</protein>
<reference evidence="2 3" key="1">
    <citation type="submission" date="2020-09" db="EMBL/GenBank/DDBJ databases">
        <title>Sphingomonas sp., a new species isolated from pork steak.</title>
        <authorList>
            <person name="Heidler von Heilborn D."/>
        </authorList>
    </citation>
    <scope>NUCLEOTIDE SEQUENCE [LARGE SCALE GENOMIC DNA]</scope>
    <source>
        <strain evidence="3">S8-3T</strain>
    </source>
</reference>
<dbReference type="PANTHER" id="PTHR43792">
    <property type="entry name" value="GNAT FAMILY, PUTATIVE (AFU_ORTHOLOGUE AFUA_3G00765)-RELATED-RELATED"/>
    <property type="match status" value="1"/>
</dbReference>
<dbReference type="SUPFAM" id="SSF55729">
    <property type="entry name" value="Acyl-CoA N-acyltransferases (Nat)"/>
    <property type="match status" value="1"/>
</dbReference>
<keyword evidence="2" id="KW-0808">Transferase</keyword>
<sequence>MIATERLILRAWRDDDLVPFHAMGQDPEVMRYLGPPLSREAVAVQIARQNALIDETGHCFWALERREDGAFLGFCGVKLGPPGTPIAGQLEIGWRLARSFWGQGYAREAAQASLNWVWANLEATEVAAMTVPGNSASWGLMERLGMTRMVEEDFDHPALAEGDPLRRHIVYRIARP</sequence>
<accession>A0A7H0LP00</accession>
<feature type="domain" description="N-acetyltransferase" evidence="1">
    <location>
        <begin position="7"/>
        <end position="166"/>
    </location>
</feature>
<dbReference type="GO" id="GO:0016747">
    <property type="term" value="F:acyltransferase activity, transferring groups other than amino-acyl groups"/>
    <property type="evidence" value="ECO:0007669"/>
    <property type="project" value="InterPro"/>
</dbReference>
<dbReference type="Proteomes" id="UP000516148">
    <property type="component" value="Chromosome"/>
</dbReference>
<evidence type="ECO:0000313" key="2">
    <source>
        <dbReference type="EMBL" id="QNQ11403.1"/>
    </source>
</evidence>
<proteinExistence type="predicted"/>
<name>A0A7H0LP00_9SPHN</name>
<dbReference type="RefSeq" id="WP_187763684.1">
    <property type="nucleotide sequence ID" value="NZ_CP061038.1"/>
</dbReference>